<gene>
    <name evidence="3" type="primary">g3232</name>
    <name evidence="3" type="ORF">VP750_LOCUS2759</name>
</gene>
<feature type="domain" description="Peptidase M16 N-terminal" evidence="1">
    <location>
        <begin position="43"/>
        <end position="178"/>
    </location>
</feature>
<accession>A0ABP1FRB0</accession>
<evidence type="ECO:0000259" key="1">
    <source>
        <dbReference type="Pfam" id="PF00675"/>
    </source>
</evidence>
<dbReference type="PANTHER" id="PTHR11851:SF225">
    <property type="entry name" value="NON-PEPTIDASE HOMOLOG YMXG"/>
    <property type="match status" value="1"/>
</dbReference>
<dbReference type="InterPro" id="IPR050361">
    <property type="entry name" value="MPP/UQCRC_Complex"/>
</dbReference>
<evidence type="ECO:0000313" key="3">
    <source>
        <dbReference type="EMBL" id="CAL5221100.1"/>
    </source>
</evidence>
<dbReference type="InterPro" id="IPR011249">
    <property type="entry name" value="Metalloenz_LuxS/M16"/>
</dbReference>
<dbReference type="Pfam" id="PF00675">
    <property type="entry name" value="Peptidase_M16"/>
    <property type="match status" value="1"/>
</dbReference>
<proteinExistence type="predicted"/>
<dbReference type="Proteomes" id="UP001497392">
    <property type="component" value="Unassembled WGS sequence"/>
</dbReference>
<dbReference type="EMBL" id="CAXHTA020000005">
    <property type="protein sequence ID" value="CAL5221100.1"/>
    <property type="molecule type" value="Genomic_DNA"/>
</dbReference>
<dbReference type="InterPro" id="IPR011765">
    <property type="entry name" value="Pept_M16_N"/>
</dbReference>
<dbReference type="Gene3D" id="3.30.830.10">
    <property type="entry name" value="Metalloenzyme, LuxS/M16 peptidase-like"/>
    <property type="match status" value="2"/>
</dbReference>
<reference evidence="3 4" key="1">
    <citation type="submission" date="2024-06" db="EMBL/GenBank/DDBJ databases">
        <authorList>
            <person name="Kraege A."/>
            <person name="Thomma B."/>
        </authorList>
    </citation>
    <scope>NUCLEOTIDE SEQUENCE [LARGE SCALE GENOMIC DNA]</scope>
</reference>
<dbReference type="PANTHER" id="PTHR11851">
    <property type="entry name" value="METALLOPROTEASE"/>
    <property type="match status" value="1"/>
</dbReference>
<protein>
    <submittedName>
        <fullName evidence="3">G3232 protein</fullName>
    </submittedName>
</protein>
<sequence length="465" mass="50193">METGPALAQEAAQLPPIPTEFPELGDLQLPSIEKAVLSNGLRVFLVEDHDVPLVKTTLLFRGGLRTSRPDKVGLATIASGVQRAGGSVQHPSAALDDALEQKAAYIEGGATPETSSLGFECLKDDVREVMGLFLEILQTPALPQSKIDLYKSQVLNVVDHLWDNPAAIPKRQLGKLLYGADSVFARTPRPEQVQGLTRGDIIAHLARWQRPDNAVLGVAGDFDPCEMKALLEEKLGSWHRQPTEPDQVPRVPNTPIPAFAPGADTVYLVDRPGLTQASVGMGELGISLGDPDDWALDVLGDILNSFGGRLFDRIRSREGLAYSVSGGWDTPLDHPGLFAAGGNTAAPAQFLEQLQRVLQEATEVAPTEREVALAKSEMLNSFVFNFASTNTQMQRVAAYALLGIPEDYLFTYKKGIEGVTAQDVLAAAGRHLHPAQQIVVMAADANLVRPQLERRGRTVVSLSLD</sequence>
<comment type="caution">
    <text evidence="3">The sequence shown here is derived from an EMBL/GenBank/DDBJ whole genome shotgun (WGS) entry which is preliminary data.</text>
</comment>
<keyword evidence="4" id="KW-1185">Reference proteome</keyword>
<evidence type="ECO:0000313" key="4">
    <source>
        <dbReference type="Proteomes" id="UP001497392"/>
    </source>
</evidence>
<dbReference type="InterPro" id="IPR007863">
    <property type="entry name" value="Peptidase_M16_C"/>
</dbReference>
<feature type="domain" description="Peptidase M16 C-terminal" evidence="2">
    <location>
        <begin position="196"/>
        <end position="377"/>
    </location>
</feature>
<evidence type="ECO:0000259" key="2">
    <source>
        <dbReference type="Pfam" id="PF05193"/>
    </source>
</evidence>
<dbReference type="SUPFAM" id="SSF63411">
    <property type="entry name" value="LuxS/MPP-like metallohydrolase"/>
    <property type="match status" value="2"/>
</dbReference>
<dbReference type="Pfam" id="PF05193">
    <property type="entry name" value="Peptidase_M16_C"/>
    <property type="match status" value="1"/>
</dbReference>
<organism evidence="3 4">
    <name type="scientific">Coccomyxa viridis</name>
    <dbReference type="NCBI Taxonomy" id="1274662"/>
    <lineage>
        <taxon>Eukaryota</taxon>
        <taxon>Viridiplantae</taxon>
        <taxon>Chlorophyta</taxon>
        <taxon>core chlorophytes</taxon>
        <taxon>Trebouxiophyceae</taxon>
        <taxon>Trebouxiophyceae incertae sedis</taxon>
        <taxon>Coccomyxaceae</taxon>
        <taxon>Coccomyxa</taxon>
    </lineage>
</organism>
<name>A0ABP1FRB0_9CHLO</name>